<dbReference type="Gene3D" id="3.10.10.10">
    <property type="entry name" value="HIV Type 1 Reverse Transcriptase, subunit A, domain 1"/>
    <property type="match status" value="1"/>
</dbReference>
<sequence length="234" mass="25939">MLDTGSQVSTVSEESYYRHLQALCKIREGPTLFRMSAAIGTDIPYSGFIVADLKVQNQTVERAILFVVKKIPIGSRPILIGMNVLQHLPMFKNFLEAPISPARPASVNLIESKIDFNGNNYDGVTEVDLTRILRDPLATKEETDAIGKIVEKNADVFAWSDDQMGCTGLLKHRLVLTTDTPTAQPYRRIPLSQLKEACSHLDKLLAQEIISPSTSPYAAPIVLVRKKSGELRMC</sequence>
<dbReference type="InterPro" id="IPR043502">
    <property type="entry name" value="DNA/RNA_pol_sf"/>
</dbReference>
<dbReference type="EMBL" id="JAWDGP010006980">
    <property type="protein sequence ID" value="KAK3732151.1"/>
    <property type="molecule type" value="Genomic_DNA"/>
</dbReference>
<keyword evidence="2" id="KW-1185">Reference proteome</keyword>
<dbReference type="SUPFAM" id="SSF56672">
    <property type="entry name" value="DNA/RNA polymerases"/>
    <property type="match status" value="1"/>
</dbReference>
<name>A0AAE0Y4E3_9GAST</name>
<organism evidence="1 2">
    <name type="scientific">Elysia crispata</name>
    <name type="common">lettuce slug</name>
    <dbReference type="NCBI Taxonomy" id="231223"/>
    <lineage>
        <taxon>Eukaryota</taxon>
        <taxon>Metazoa</taxon>
        <taxon>Spiralia</taxon>
        <taxon>Lophotrochozoa</taxon>
        <taxon>Mollusca</taxon>
        <taxon>Gastropoda</taxon>
        <taxon>Heterobranchia</taxon>
        <taxon>Euthyneura</taxon>
        <taxon>Panpulmonata</taxon>
        <taxon>Sacoglossa</taxon>
        <taxon>Placobranchoidea</taxon>
        <taxon>Plakobranchidae</taxon>
        <taxon>Elysia</taxon>
    </lineage>
</organism>
<evidence type="ECO:0000313" key="2">
    <source>
        <dbReference type="Proteomes" id="UP001283361"/>
    </source>
</evidence>
<evidence type="ECO:0000313" key="1">
    <source>
        <dbReference type="EMBL" id="KAK3732151.1"/>
    </source>
</evidence>
<protein>
    <submittedName>
        <fullName evidence="1">Uncharacterized protein</fullName>
    </submittedName>
</protein>
<dbReference type="PANTHER" id="PTHR37984:SF5">
    <property type="entry name" value="PROTEIN NYNRIN-LIKE"/>
    <property type="match status" value="1"/>
</dbReference>
<proteinExistence type="predicted"/>
<reference evidence="1" key="1">
    <citation type="journal article" date="2023" name="G3 (Bethesda)">
        <title>A reference genome for the long-term kleptoplast-retaining sea slug Elysia crispata morphotype clarki.</title>
        <authorList>
            <person name="Eastman K.E."/>
            <person name="Pendleton A.L."/>
            <person name="Shaikh M.A."/>
            <person name="Suttiyut T."/>
            <person name="Ogas R."/>
            <person name="Tomko P."/>
            <person name="Gavelis G."/>
            <person name="Widhalm J.R."/>
            <person name="Wisecaver J.H."/>
        </authorList>
    </citation>
    <scope>NUCLEOTIDE SEQUENCE</scope>
    <source>
        <strain evidence="1">ECLA1</strain>
    </source>
</reference>
<dbReference type="Proteomes" id="UP001283361">
    <property type="component" value="Unassembled WGS sequence"/>
</dbReference>
<gene>
    <name evidence="1" type="ORF">RRG08_026533</name>
</gene>
<dbReference type="PANTHER" id="PTHR37984">
    <property type="entry name" value="PROTEIN CBG26694"/>
    <property type="match status" value="1"/>
</dbReference>
<dbReference type="AlphaFoldDB" id="A0AAE0Y4E3"/>
<dbReference type="InterPro" id="IPR050951">
    <property type="entry name" value="Retrovirus_Pol_polyprotein"/>
</dbReference>
<comment type="caution">
    <text evidence="1">The sequence shown here is derived from an EMBL/GenBank/DDBJ whole genome shotgun (WGS) entry which is preliminary data.</text>
</comment>
<accession>A0AAE0Y4E3</accession>